<keyword evidence="1" id="KW-1133">Transmembrane helix</keyword>
<proteinExistence type="predicted"/>
<reference evidence="3 4" key="1">
    <citation type="submission" date="2017-06" db="EMBL/GenBank/DDBJ databases">
        <title>Azoarcus.</title>
        <authorList>
            <person name="Woo J.-H."/>
            <person name="Kim H.-S."/>
        </authorList>
    </citation>
    <scope>NUCLEOTIDE SEQUENCE [LARGE SCALE GENOMIC DNA]</scope>
    <source>
        <strain evidence="3 4">TSPY31</strain>
    </source>
</reference>
<protein>
    <submittedName>
        <fullName evidence="3">Helix-turn-helix domain-containing protein</fullName>
    </submittedName>
</protein>
<feature type="domain" description="Cytoskeleton protein RodZ-like C-terminal" evidence="2">
    <location>
        <begin position="233"/>
        <end position="304"/>
    </location>
</feature>
<dbReference type="Gene3D" id="1.10.260.40">
    <property type="entry name" value="lambda repressor-like DNA-binding domains"/>
    <property type="match status" value="1"/>
</dbReference>
<dbReference type="Pfam" id="PF13464">
    <property type="entry name" value="RodZ_C"/>
    <property type="match status" value="1"/>
</dbReference>
<dbReference type="InterPro" id="IPR025194">
    <property type="entry name" value="RodZ-like_C"/>
</dbReference>
<gene>
    <name evidence="3" type="ORF">CEW83_19045</name>
</gene>
<dbReference type="CDD" id="cd00093">
    <property type="entry name" value="HTH_XRE"/>
    <property type="match status" value="1"/>
</dbReference>
<name>A0A2U8GTM5_9RHOO</name>
<keyword evidence="1" id="KW-0472">Membrane</keyword>
<organism evidence="3 4">
    <name type="scientific">Parazoarcus communis</name>
    <dbReference type="NCBI Taxonomy" id="41977"/>
    <lineage>
        <taxon>Bacteria</taxon>
        <taxon>Pseudomonadati</taxon>
        <taxon>Pseudomonadota</taxon>
        <taxon>Betaproteobacteria</taxon>
        <taxon>Rhodocyclales</taxon>
        <taxon>Zoogloeaceae</taxon>
        <taxon>Parazoarcus</taxon>
    </lineage>
</organism>
<dbReference type="GO" id="GO:0003677">
    <property type="term" value="F:DNA binding"/>
    <property type="evidence" value="ECO:0007669"/>
    <property type="project" value="InterPro"/>
</dbReference>
<dbReference type="InterPro" id="IPR010982">
    <property type="entry name" value="Lambda_DNA-bd_dom_sf"/>
</dbReference>
<dbReference type="InterPro" id="IPR050400">
    <property type="entry name" value="Bact_Cytoskel_RodZ"/>
</dbReference>
<dbReference type="KEGG" id="acom:CEW83_19045"/>
<dbReference type="EMBL" id="CP022187">
    <property type="protein sequence ID" value="AWI77069.1"/>
    <property type="molecule type" value="Genomic_DNA"/>
</dbReference>
<sequence length="306" mass="31165">MTETAQTPAGTMLRKAREVRGESLEEVAQALKLSMRQLVAIESGHYEILPGPAFVRGFVRNYARHLGLDPEVVLAAVGAEASAAVDLTPVSNAEGDMPANRGFKFNVVPAAVVAGLLLVLISAGGYFGWFEAPTQSEVDVIEPGVAPMTQSEAEEALAASAPVEVELDQPLAEPAAALVAVPESATPPAPAAAAAPVVPPVADPAVSAGVPVDAAAPAADAAAPAADAPPPLRFVFSGESWVEVKDASGAILFSGIGVPGSSRTVQGAPPFALVIGNARSVRLEFNGKPVDLVPHTKVSVARLTVQ</sequence>
<evidence type="ECO:0000256" key="1">
    <source>
        <dbReference type="SAM" id="Phobius"/>
    </source>
</evidence>
<evidence type="ECO:0000259" key="2">
    <source>
        <dbReference type="Pfam" id="PF13464"/>
    </source>
</evidence>
<evidence type="ECO:0000313" key="3">
    <source>
        <dbReference type="EMBL" id="AWI77069.1"/>
    </source>
</evidence>
<evidence type="ECO:0000313" key="4">
    <source>
        <dbReference type="Proteomes" id="UP000244930"/>
    </source>
</evidence>
<dbReference type="AlphaFoldDB" id="A0A2U8GTM5"/>
<dbReference type="PANTHER" id="PTHR34475:SF1">
    <property type="entry name" value="CYTOSKELETON PROTEIN RODZ"/>
    <property type="match status" value="1"/>
</dbReference>
<dbReference type="Pfam" id="PF13413">
    <property type="entry name" value="HTH_25"/>
    <property type="match status" value="1"/>
</dbReference>
<accession>A0A2U8GTM5</accession>
<feature type="transmembrane region" description="Helical" evidence="1">
    <location>
        <begin position="107"/>
        <end position="129"/>
    </location>
</feature>
<dbReference type="InterPro" id="IPR001387">
    <property type="entry name" value="Cro/C1-type_HTH"/>
</dbReference>
<dbReference type="PANTHER" id="PTHR34475">
    <property type="match status" value="1"/>
</dbReference>
<dbReference type="SUPFAM" id="SSF47413">
    <property type="entry name" value="lambda repressor-like DNA-binding domains"/>
    <property type="match status" value="1"/>
</dbReference>
<keyword evidence="4" id="KW-1185">Reference proteome</keyword>
<dbReference type="Proteomes" id="UP000244930">
    <property type="component" value="Chromosome"/>
</dbReference>
<keyword evidence="1" id="KW-0812">Transmembrane</keyword>